<dbReference type="PROSITE" id="PS51257">
    <property type="entry name" value="PROKAR_LIPOPROTEIN"/>
    <property type="match status" value="1"/>
</dbReference>
<comment type="caution">
    <text evidence="1">The sequence shown here is derived from an EMBL/GenBank/DDBJ whole genome shotgun (WGS) entry which is preliminary data.</text>
</comment>
<gene>
    <name evidence="1" type="ORF">CHX27_01895</name>
</gene>
<dbReference type="OrthoDB" id="1435518at2"/>
<protein>
    <submittedName>
        <fullName evidence="1">Uncharacterized protein</fullName>
    </submittedName>
</protein>
<dbReference type="Proteomes" id="UP000216035">
    <property type="component" value="Unassembled WGS sequence"/>
</dbReference>
<organism evidence="1 2">
    <name type="scientific">Flavobacterium aurantiibacter</name>
    <dbReference type="NCBI Taxonomy" id="2023067"/>
    <lineage>
        <taxon>Bacteria</taxon>
        <taxon>Pseudomonadati</taxon>
        <taxon>Bacteroidota</taxon>
        <taxon>Flavobacteriia</taxon>
        <taxon>Flavobacteriales</taxon>
        <taxon>Flavobacteriaceae</taxon>
        <taxon>Flavobacterium</taxon>
    </lineage>
</organism>
<reference evidence="1 2" key="1">
    <citation type="submission" date="2017-07" db="EMBL/GenBank/DDBJ databases">
        <title>Flavobacterium cyanobacteriorum sp. nov., isolated from cyanobacterial aggregates in a eutrophic lake.</title>
        <authorList>
            <person name="Cai H."/>
        </authorList>
    </citation>
    <scope>NUCLEOTIDE SEQUENCE [LARGE SCALE GENOMIC DNA]</scope>
    <source>
        <strain evidence="1 2">TH167</strain>
    </source>
</reference>
<dbReference type="EMBL" id="NOXX01000114">
    <property type="protein sequence ID" value="OYQ48944.1"/>
    <property type="molecule type" value="Genomic_DNA"/>
</dbReference>
<dbReference type="AlphaFoldDB" id="A0A256A751"/>
<dbReference type="RefSeq" id="WP_094485077.1">
    <property type="nucleotide sequence ID" value="NZ_NOXX01000114.1"/>
</dbReference>
<accession>A0A256A751</accession>
<evidence type="ECO:0000313" key="2">
    <source>
        <dbReference type="Proteomes" id="UP000216035"/>
    </source>
</evidence>
<proteinExistence type="predicted"/>
<keyword evidence="2" id="KW-1185">Reference proteome</keyword>
<sequence>MKNTILSLFALAAVVSSCGSDNNNDSSNNPSNDNYLPLTVDNYWKYEVSADNAVVGTDSLYIEKDTTINANVYKKFAANYLATELPFGFFTGIMNGNSLRKSGSKLLLTGTTGLSLSAELPVDVDIVDLPVFDSAASSGTVVGSKNGSFSQTISGFPVTVTYNLTATQGETLASYTVPGGES</sequence>
<evidence type="ECO:0000313" key="1">
    <source>
        <dbReference type="EMBL" id="OYQ48944.1"/>
    </source>
</evidence>
<name>A0A256A751_9FLAO</name>